<reference evidence="3" key="2">
    <citation type="journal article" date="2018" name="Plant J.">
        <title>The Sorghum bicolor reference genome: improved assembly, gene annotations, a transcriptome atlas, and signatures of genome organization.</title>
        <authorList>
            <person name="McCormick R.F."/>
            <person name="Truong S.K."/>
            <person name="Sreedasyam A."/>
            <person name="Jenkins J."/>
            <person name="Shu S."/>
            <person name="Sims D."/>
            <person name="Kennedy M."/>
            <person name="Amirebrahimi M."/>
            <person name="Weers B.D."/>
            <person name="McKinley B."/>
            <person name="Mattison A."/>
            <person name="Morishige D.T."/>
            <person name="Grimwood J."/>
            <person name="Schmutz J."/>
            <person name="Mullet J.E."/>
        </authorList>
    </citation>
    <scope>NUCLEOTIDE SEQUENCE [LARGE SCALE GENOMIC DNA]</scope>
    <source>
        <strain evidence="3">cv. BTx623</strain>
    </source>
</reference>
<accession>A0A1Z5S896</accession>
<evidence type="ECO:0000256" key="1">
    <source>
        <dbReference type="SAM" id="MobiDB-lite"/>
    </source>
</evidence>
<reference evidence="2 3" key="1">
    <citation type="journal article" date="2009" name="Nature">
        <title>The Sorghum bicolor genome and the diversification of grasses.</title>
        <authorList>
            <person name="Paterson A.H."/>
            <person name="Bowers J.E."/>
            <person name="Bruggmann R."/>
            <person name="Dubchak I."/>
            <person name="Grimwood J."/>
            <person name="Gundlach H."/>
            <person name="Haberer G."/>
            <person name="Hellsten U."/>
            <person name="Mitros T."/>
            <person name="Poliakov A."/>
            <person name="Schmutz J."/>
            <person name="Spannagl M."/>
            <person name="Tang H."/>
            <person name="Wang X."/>
            <person name="Wicker T."/>
            <person name="Bharti A.K."/>
            <person name="Chapman J."/>
            <person name="Feltus F.A."/>
            <person name="Gowik U."/>
            <person name="Grigoriev I.V."/>
            <person name="Lyons E."/>
            <person name="Maher C.A."/>
            <person name="Martis M."/>
            <person name="Narechania A."/>
            <person name="Otillar R.P."/>
            <person name="Penning B.W."/>
            <person name="Salamov A.A."/>
            <person name="Wang Y."/>
            <person name="Zhang L."/>
            <person name="Carpita N.C."/>
            <person name="Freeling M."/>
            <person name="Gingle A.R."/>
            <person name="Hash C.T."/>
            <person name="Keller B."/>
            <person name="Klein P."/>
            <person name="Kresovich S."/>
            <person name="McCann M.C."/>
            <person name="Ming R."/>
            <person name="Peterson D.G."/>
            <person name="Mehboob-ur-Rahman"/>
            <person name="Ware D."/>
            <person name="Westhoff P."/>
            <person name="Mayer K.F."/>
            <person name="Messing J."/>
            <person name="Rokhsar D.S."/>
        </authorList>
    </citation>
    <scope>NUCLEOTIDE SEQUENCE [LARGE SCALE GENOMIC DNA]</scope>
    <source>
        <strain evidence="3">cv. BTx623</strain>
    </source>
</reference>
<evidence type="ECO:0000313" key="2">
    <source>
        <dbReference type="EMBL" id="OQU92137.1"/>
    </source>
</evidence>
<feature type="compositionally biased region" description="Low complexity" evidence="1">
    <location>
        <begin position="8"/>
        <end position="21"/>
    </location>
</feature>
<sequence>MATEQELPEGSEAVPEPAPAGGRRRRRAPHPGPRENPPGAAARLRDPRAGSMKRPSAQSVASSGTCESPATAASVAVSAIGSSAPSSKC</sequence>
<feature type="compositionally biased region" description="Low complexity" evidence="1">
    <location>
        <begin position="68"/>
        <end position="89"/>
    </location>
</feature>
<dbReference type="EMBL" id="CM000760">
    <property type="protein sequence ID" value="OQU92137.1"/>
    <property type="molecule type" value="Genomic_DNA"/>
</dbReference>
<protein>
    <submittedName>
        <fullName evidence="2">Uncharacterized protein</fullName>
    </submittedName>
</protein>
<feature type="region of interest" description="Disordered" evidence="1">
    <location>
        <begin position="1"/>
        <end position="89"/>
    </location>
</feature>
<dbReference type="Gramene" id="OQU92137">
    <property type="protein sequence ID" value="OQU92137"/>
    <property type="gene ID" value="SORBI_3001G297966"/>
</dbReference>
<dbReference type="AlphaFoldDB" id="A0A1Z5S896"/>
<keyword evidence="3" id="KW-1185">Reference proteome</keyword>
<feature type="compositionally biased region" description="Polar residues" evidence="1">
    <location>
        <begin position="56"/>
        <end position="66"/>
    </location>
</feature>
<proteinExistence type="predicted"/>
<dbReference type="Proteomes" id="UP000000768">
    <property type="component" value="Chromosome 1"/>
</dbReference>
<dbReference type="InParanoid" id="A0A1Z5S896"/>
<name>A0A1Z5S896_SORBI</name>
<gene>
    <name evidence="2" type="ORF">SORBI_3001G297966</name>
</gene>
<organism evidence="2 3">
    <name type="scientific">Sorghum bicolor</name>
    <name type="common">Sorghum</name>
    <name type="synonym">Sorghum vulgare</name>
    <dbReference type="NCBI Taxonomy" id="4558"/>
    <lineage>
        <taxon>Eukaryota</taxon>
        <taxon>Viridiplantae</taxon>
        <taxon>Streptophyta</taxon>
        <taxon>Embryophyta</taxon>
        <taxon>Tracheophyta</taxon>
        <taxon>Spermatophyta</taxon>
        <taxon>Magnoliopsida</taxon>
        <taxon>Liliopsida</taxon>
        <taxon>Poales</taxon>
        <taxon>Poaceae</taxon>
        <taxon>PACMAD clade</taxon>
        <taxon>Panicoideae</taxon>
        <taxon>Andropogonodae</taxon>
        <taxon>Andropogoneae</taxon>
        <taxon>Sorghinae</taxon>
        <taxon>Sorghum</taxon>
    </lineage>
</organism>
<evidence type="ECO:0000313" key="3">
    <source>
        <dbReference type="Proteomes" id="UP000000768"/>
    </source>
</evidence>